<dbReference type="InterPro" id="IPR029058">
    <property type="entry name" value="AB_hydrolase_fold"/>
</dbReference>
<protein>
    <recommendedName>
        <fullName evidence="3">Carboxylesterase type B domain-containing protein</fullName>
    </recommendedName>
</protein>
<keyword evidence="2" id="KW-0325">Glycoprotein</keyword>
<proteinExistence type="inferred from homology"/>
<gene>
    <name evidence="4" type="ORF">AAG570_001727</name>
</gene>
<evidence type="ECO:0000256" key="1">
    <source>
        <dbReference type="ARBA" id="ARBA00005964"/>
    </source>
</evidence>
<accession>A0ABD0YLB7</accession>
<keyword evidence="5" id="KW-1185">Reference proteome</keyword>
<evidence type="ECO:0000259" key="3">
    <source>
        <dbReference type="Pfam" id="PF00135"/>
    </source>
</evidence>
<dbReference type="Pfam" id="PF00135">
    <property type="entry name" value="COesterase"/>
    <property type="match status" value="1"/>
</dbReference>
<evidence type="ECO:0000313" key="4">
    <source>
        <dbReference type="EMBL" id="KAL1123957.1"/>
    </source>
</evidence>
<organism evidence="4 5">
    <name type="scientific">Ranatra chinensis</name>
    <dbReference type="NCBI Taxonomy" id="642074"/>
    <lineage>
        <taxon>Eukaryota</taxon>
        <taxon>Metazoa</taxon>
        <taxon>Ecdysozoa</taxon>
        <taxon>Arthropoda</taxon>
        <taxon>Hexapoda</taxon>
        <taxon>Insecta</taxon>
        <taxon>Pterygota</taxon>
        <taxon>Neoptera</taxon>
        <taxon>Paraneoptera</taxon>
        <taxon>Hemiptera</taxon>
        <taxon>Heteroptera</taxon>
        <taxon>Panheteroptera</taxon>
        <taxon>Nepomorpha</taxon>
        <taxon>Nepidae</taxon>
        <taxon>Ranatrinae</taxon>
        <taxon>Ranatra</taxon>
    </lineage>
</organism>
<reference evidence="4 5" key="1">
    <citation type="submission" date="2024-07" db="EMBL/GenBank/DDBJ databases">
        <title>Chromosome-level genome assembly of the water stick insect Ranatra chinensis (Heteroptera: Nepidae).</title>
        <authorList>
            <person name="Liu X."/>
        </authorList>
    </citation>
    <scope>NUCLEOTIDE SEQUENCE [LARGE SCALE GENOMIC DNA]</scope>
    <source>
        <strain evidence="4">Cailab_2021Rc</strain>
        <tissue evidence="4">Muscle</tissue>
    </source>
</reference>
<dbReference type="InterPro" id="IPR002018">
    <property type="entry name" value="CarbesteraseB"/>
</dbReference>
<comment type="similarity">
    <text evidence="1">Belongs to the type-B carboxylesterase/lipase family.</text>
</comment>
<dbReference type="InterPro" id="IPR051093">
    <property type="entry name" value="Neuroligin/BSAL"/>
</dbReference>
<dbReference type="SUPFAM" id="SSF53474">
    <property type="entry name" value="alpha/beta-Hydrolases"/>
    <property type="match status" value="1"/>
</dbReference>
<comment type="caution">
    <text evidence="4">The sequence shown here is derived from an EMBL/GenBank/DDBJ whole genome shotgun (WGS) entry which is preliminary data.</text>
</comment>
<dbReference type="PANTHER" id="PTHR43903">
    <property type="entry name" value="NEUROLIGIN"/>
    <property type="match status" value="1"/>
</dbReference>
<dbReference type="Gene3D" id="3.40.50.1820">
    <property type="entry name" value="alpha/beta hydrolase"/>
    <property type="match status" value="1"/>
</dbReference>
<dbReference type="EMBL" id="JBFDAA010000011">
    <property type="protein sequence ID" value="KAL1123957.1"/>
    <property type="molecule type" value="Genomic_DNA"/>
</dbReference>
<sequence length="123" mass="13797">MSVSHWINITSYFLFCPQIILELNSGRLEPVEAFLGVRYAEVVVRFGAAVVGPRWSGTRLADSMPPVCPQWLPDISNRTAALLQMPNTRYYLLKRLAPLLANQTEDCLHLNIYVPGSGESLYS</sequence>
<evidence type="ECO:0000313" key="5">
    <source>
        <dbReference type="Proteomes" id="UP001558652"/>
    </source>
</evidence>
<name>A0ABD0YLB7_9HEMI</name>
<feature type="domain" description="Carboxylesterase type B" evidence="3">
    <location>
        <begin position="27"/>
        <end position="117"/>
    </location>
</feature>
<dbReference type="Proteomes" id="UP001558652">
    <property type="component" value="Unassembled WGS sequence"/>
</dbReference>
<dbReference type="AlphaFoldDB" id="A0ABD0YLB7"/>
<evidence type="ECO:0000256" key="2">
    <source>
        <dbReference type="ARBA" id="ARBA00023180"/>
    </source>
</evidence>